<keyword evidence="5 12" id="KW-0436">Ligase</keyword>
<dbReference type="InterPro" id="IPR005482">
    <property type="entry name" value="Biotin_COase_C"/>
</dbReference>
<proteinExistence type="predicted"/>
<comment type="catalytic activity">
    <reaction evidence="10 12">
        <text>N(6)-biotinyl-L-lysyl-[protein] + hydrogencarbonate + ATP = N(6)-carboxybiotinyl-L-lysyl-[protein] + ADP + phosphate + H(+)</text>
        <dbReference type="Rhea" id="RHEA:13501"/>
        <dbReference type="Rhea" id="RHEA-COMP:10505"/>
        <dbReference type="Rhea" id="RHEA-COMP:10506"/>
        <dbReference type="ChEBI" id="CHEBI:15378"/>
        <dbReference type="ChEBI" id="CHEBI:17544"/>
        <dbReference type="ChEBI" id="CHEBI:30616"/>
        <dbReference type="ChEBI" id="CHEBI:43474"/>
        <dbReference type="ChEBI" id="CHEBI:83144"/>
        <dbReference type="ChEBI" id="CHEBI:83145"/>
        <dbReference type="ChEBI" id="CHEBI:456216"/>
        <dbReference type="EC" id="6.3.4.14"/>
    </reaction>
</comment>
<evidence type="ECO:0000256" key="9">
    <source>
        <dbReference type="ARBA" id="ARBA00022842"/>
    </source>
</evidence>
<dbReference type="NCBIfam" id="NF006367">
    <property type="entry name" value="PRK08591.1"/>
    <property type="match status" value="1"/>
</dbReference>
<keyword evidence="8 11" id="KW-0067">ATP-binding</keyword>
<comment type="caution">
    <text evidence="15">The sequence shown here is derived from an EMBL/GenBank/DDBJ whole genome shotgun (WGS) entry which is preliminary data.</text>
</comment>
<dbReference type="Proteomes" id="UP001416858">
    <property type="component" value="Unassembled WGS sequence"/>
</dbReference>
<dbReference type="InterPro" id="IPR011764">
    <property type="entry name" value="Biotin_carboxylation_dom"/>
</dbReference>
<keyword evidence="6" id="KW-0479">Metal-binding</keyword>
<name>A0ABP9VIV3_9BACT</name>
<dbReference type="PANTHER" id="PTHR48095:SF2">
    <property type="entry name" value="BIOTIN CARBOXYLASE, CHLOROPLASTIC"/>
    <property type="match status" value="1"/>
</dbReference>
<dbReference type="Pfam" id="PF02786">
    <property type="entry name" value="CPSase_L_D2"/>
    <property type="match status" value="1"/>
</dbReference>
<dbReference type="InterPro" id="IPR005479">
    <property type="entry name" value="CPAse_ATP-bd"/>
</dbReference>
<evidence type="ECO:0000256" key="10">
    <source>
        <dbReference type="ARBA" id="ARBA00048600"/>
    </source>
</evidence>
<comment type="function">
    <text evidence="1 12">This protein is a component of the acetyl coenzyme A carboxylase complex; first, biotin carboxylase catalyzes the carboxylation of the carrier protein and then the transcarboxylase transfers the carboxyl group to form malonyl-CoA.</text>
</comment>
<dbReference type="SUPFAM" id="SSF56059">
    <property type="entry name" value="Glutathione synthetase ATP-binding domain-like"/>
    <property type="match status" value="1"/>
</dbReference>
<dbReference type="PROSITE" id="PS00866">
    <property type="entry name" value="CPSASE_1"/>
    <property type="match status" value="1"/>
</dbReference>
<gene>
    <name evidence="15" type="primary">accC</name>
    <name evidence="15" type="ORF">Rcae01_00575</name>
</gene>
<dbReference type="SMART" id="SM00878">
    <property type="entry name" value="Biotin_carb_C"/>
    <property type="match status" value="1"/>
</dbReference>
<keyword evidence="12" id="KW-0276">Fatty acid metabolism</keyword>
<evidence type="ECO:0000256" key="12">
    <source>
        <dbReference type="RuleBase" id="RU365063"/>
    </source>
</evidence>
<dbReference type="SUPFAM" id="SSF51246">
    <property type="entry name" value="Rudiment single hybrid motif"/>
    <property type="match status" value="1"/>
</dbReference>
<keyword evidence="12" id="KW-0444">Lipid biosynthesis</keyword>
<dbReference type="InterPro" id="IPR011761">
    <property type="entry name" value="ATP-grasp"/>
</dbReference>
<dbReference type="InterPro" id="IPR016185">
    <property type="entry name" value="PreATP-grasp_dom_sf"/>
</dbReference>
<dbReference type="PROSITE" id="PS50979">
    <property type="entry name" value="BC"/>
    <property type="match status" value="1"/>
</dbReference>
<dbReference type="NCBIfam" id="TIGR00514">
    <property type="entry name" value="accC"/>
    <property type="match status" value="1"/>
</dbReference>
<keyword evidence="12" id="KW-0092">Biotin</keyword>
<keyword evidence="12" id="KW-0443">Lipid metabolism</keyword>
<dbReference type="EMBL" id="BAABRO010000001">
    <property type="protein sequence ID" value="GAA5505134.1"/>
    <property type="molecule type" value="Genomic_DNA"/>
</dbReference>
<dbReference type="RefSeq" id="WP_345682213.1">
    <property type="nucleotide sequence ID" value="NZ_BAABRO010000001.1"/>
</dbReference>
<organism evidence="15 16">
    <name type="scientific">Novipirellula caenicola</name>
    <dbReference type="NCBI Taxonomy" id="1536901"/>
    <lineage>
        <taxon>Bacteria</taxon>
        <taxon>Pseudomonadati</taxon>
        <taxon>Planctomycetota</taxon>
        <taxon>Planctomycetia</taxon>
        <taxon>Pirellulales</taxon>
        <taxon>Pirellulaceae</taxon>
        <taxon>Novipirellula</taxon>
    </lineage>
</organism>
<dbReference type="InterPro" id="IPR004549">
    <property type="entry name" value="Acetyl_CoA_COase_biotin_COase"/>
</dbReference>
<evidence type="ECO:0000313" key="15">
    <source>
        <dbReference type="EMBL" id="GAA5505134.1"/>
    </source>
</evidence>
<evidence type="ECO:0000256" key="11">
    <source>
        <dbReference type="PROSITE-ProRule" id="PRU00409"/>
    </source>
</evidence>
<dbReference type="EC" id="6.3.4.14" evidence="4 12"/>
<evidence type="ECO:0000256" key="2">
    <source>
        <dbReference type="ARBA" id="ARBA00004956"/>
    </source>
</evidence>
<dbReference type="InterPro" id="IPR005481">
    <property type="entry name" value="BC-like_N"/>
</dbReference>
<dbReference type="PROSITE" id="PS00867">
    <property type="entry name" value="CPSASE_2"/>
    <property type="match status" value="1"/>
</dbReference>
<evidence type="ECO:0000256" key="3">
    <source>
        <dbReference type="ARBA" id="ARBA00011750"/>
    </source>
</evidence>
<dbReference type="Pfam" id="PF02785">
    <property type="entry name" value="Biotin_carb_C"/>
    <property type="match status" value="1"/>
</dbReference>
<keyword evidence="7 11" id="KW-0547">Nucleotide-binding</keyword>
<keyword evidence="9" id="KW-0460">Magnesium</keyword>
<evidence type="ECO:0000256" key="6">
    <source>
        <dbReference type="ARBA" id="ARBA00022723"/>
    </source>
</evidence>
<evidence type="ECO:0000313" key="16">
    <source>
        <dbReference type="Proteomes" id="UP001416858"/>
    </source>
</evidence>
<dbReference type="Pfam" id="PF00289">
    <property type="entry name" value="Biotin_carb_N"/>
    <property type="match status" value="1"/>
</dbReference>
<dbReference type="InterPro" id="IPR051602">
    <property type="entry name" value="ACC_Biotin_Carboxylase"/>
</dbReference>
<dbReference type="InterPro" id="IPR011054">
    <property type="entry name" value="Rudment_hybrid_motif"/>
</dbReference>
<evidence type="ECO:0000256" key="5">
    <source>
        <dbReference type="ARBA" id="ARBA00022598"/>
    </source>
</evidence>
<comment type="subunit">
    <text evidence="3 12">Acetyl-CoA carboxylase is a heterohexamer of biotin carboxyl carrier protein, biotin carboxylase and the two subunits of carboxyl transferase in a 2:2 complex.</text>
</comment>
<dbReference type="Gene3D" id="3.30.470.20">
    <property type="entry name" value="ATP-grasp fold, B domain"/>
    <property type="match status" value="1"/>
</dbReference>
<dbReference type="PANTHER" id="PTHR48095">
    <property type="entry name" value="PYRUVATE CARBOXYLASE SUBUNIT A"/>
    <property type="match status" value="1"/>
</dbReference>
<evidence type="ECO:0000256" key="8">
    <source>
        <dbReference type="ARBA" id="ARBA00022840"/>
    </source>
</evidence>
<feature type="domain" description="Biotin carboxylation" evidence="14">
    <location>
        <begin position="1"/>
        <end position="446"/>
    </location>
</feature>
<dbReference type="PROSITE" id="PS50975">
    <property type="entry name" value="ATP_GRASP"/>
    <property type="match status" value="1"/>
</dbReference>
<evidence type="ECO:0000259" key="13">
    <source>
        <dbReference type="PROSITE" id="PS50975"/>
    </source>
</evidence>
<evidence type="ECO:0000256" key="7">
    <source>
        <dbReference type="ARBA" id="ARBA00022741"/>
    </source>
</evidence>
<reference evidence="15 16" key="1">
    <citation type="submission" date="2024-02" db="EMBL/GenBank/DDBJ databases">
        <title>Rhodopirellula caenicola NBRC 110016.</title>
        <authorList>
            <person name="Ichikawa N."/>
            <person name="Katano-Makiyama Y."/>
            <person name="Hidaka K."/>
        </authorList>
    </citation>
    <scope>NUCLEOTIDE SEQUENCE [LARGE SCALE GENOMIC DNA]</scope>
    <source>
        <strain evidence="15 16">NBRC 110016</strain>
    </source>
</reference>
<feature type="domain" description="ATP-grasp" evidence="13">
    <location>
        <begin position="120"/>
        <end position="317"/>
    </location>
</feature>
<evidence type="ECO:0000256" key="1">
    <source>
        <dbReference type="ARBA" id="ARBA00003761"/>
    </source>
</evidence>
<evidence type="ECO:0000256" key="4">
    <source>
        <dbReference type="ARBA" id="ARBA00013263"/>
    </source>
</evidence>
<sequence length="447" mass="49103">MIKKILIANRGEIALRVIRACREMGIGSVAVYSQADADSMHVKLADEAYCVGKPRSVDSYLKIDQIIAAAEVAGVDAIHPGYGFLAENAHFNEVCRSSGFEFIGPSPQAMEKLGDKNTARAMAIANNVPVVPGSDGLINDNAEAIEVAKKIGFPVLIKATAGGGGKGMRVAEDEKTLATAVSQARTEAEAAFGNGGVYLERYVGSPRHVEVQVIADSHGNVCHLFERDCSVQRRHQKLIEEAPSPSLPEERRIEICEAAVRMIRGAEYTNAATVEFIVDADNNFYFIEVNARIQVEHPVTEMITGIDLIKEQIRVAAGEKLSFTQEDVKCEGAAIECRINAEDPEKNFQPNPGRIDKMFVPGGLGVRFDSHVYAGYTVPPYYDSMIGKLIVHRPTRAEAIATMRRALREMQVEGICTTASFHDKVLQHLEFLEGRHDTKFVEREFLK</sequence>
<protein>
    <recommendedName>
        <fullName evidence="4 12">Biotin carboxylase</fullName>
        <ecNumber evidence="4 12">6.3.4.14</ecNumber>
    </recommendedName>
    <alternativeName>
        <fullName evidence="12">Acetyl-coenzyme A carboxylase biotin carboxylase subunit A</fullName>
    </alternativeName>
</protein>
<evidence type="ECO:0000259" key="14">
    <source>
        <dbReference type="PROSITE" id="PS50979"/>
    </source>
</evidence>
<keyword evidence="12" id="KW-0275">Fatty acid biosynthesis</keyword>
<dbReference type="SUPFAM" id="SSF52440">
    <property type="entry name" value="PreATP-grasp domain"/>
    <property type="match status" value="1"/>
</dbReference>
<keyword evidence="16" id="KW-1185">Reference proteome</keyword>
<accession>A0ABP9VIV3</accession>
<comment type="pathway">
    <text evidence="2 12">Lipid metabolism; malonyl-CoA biosynthesis; malonyl-CoA from acetyl-CoA: step 1/1.</text>
</comment>